<evidence type="ECO:0000256" key="1">
    <source>
        <dbReference type="SAM" id="MobiDB-lite"/>
    </source>
</evidence>
<name>A0ABR1UXD7_9PEZI</name>
<evidence type="ECO:0008006" key="4">
    <source>
        <dbReference type="Google" id="ProtNLM"/>
    </source>
</evidence>
<gene>
    <name evidence="2" type="ORF">PG997_014802</name>
</gene>
<evidence type="ECO:0000313" key="3">
    <source>
        <dbReference type="Proteomes" id="UP001433268"/>
    </source>
</evidence>
<evidence type="ECO:0000313" key="2">
    <source>
        <dbReference type="EMBL" id="KAK8062705.1"/>
    </source>
</evidence>
<dbReference type="Proteomes" id="UP001433268">
    <property type="component" value="Unassembled WGS sequence"/>
</dbReference>
<feature type="region of interest" description="Disordered" evidence="1">
    <location>
        <begin position="81"/>
        <end position="100"/>
    </location>
</feature>
<protein>
    <recommendedName>
        <fullName evidence="4">F-box domain-containing protein</fullName>
    </recommendedName>
</protein>
<keyword evidence="3" id="KW-1185">Reference proteome</keyword>
<dbReference type="RefSeq" id="XP_066661304.1">
    <property type="nucleotide sequence ID" value="XM_066819116.1"/>
</dbReference>
<comment type="caution">
    <text evidence="2">The sequence shown here is derived from an EMBL/GenBank/DDBJ whole genome shotgun (WGS) entry which is preliminary data.</text>
</comment>
<proteinExistence type="predicted"/>
<dbReference type="GeneID" id="92052176"/>
<reference evidence="2 3" key="1">
    <citation type="submission" date="2023-01" db="EMBL/GenBank/DDBJ databases">
        <title>Analysis of 21 Apiospora genomes using comparative genomics revels a genus with tremendous synthesis potential of carbohydrate active enzymes and secondary metabolites.</title>
        <authorList>
            <person name="Sorensen T."/>
        </authorList>
    </citation>
    <scope>NUCLEOTIDE SEQUENCE [LARGE SCALE GENOMIC DNA]</scope>
    <source>
        <strain evidence="2 3">CBS 114990</strain>
    </source>
</reference>
<sequence>MTDTLTLAYSPSQISEDMSVMRSSPLESLSAELHLGVIGYLAPHGLLSLVAASPKSLRVFGCHPPRPRGARLDSLVGEILGRPRLRHTQGNGRKADHHSP</sequence>
<accession>A0ABR1UXD7</accession>
<dbReference type="EMBL" id="JAQQWN010000010">
    <property type="protein sequence ID" value="KAK8062705.1"/>
    <property type="molecule type" value="Genomic_DNA"/>
</dbReference>
<organism evidence="2 3">
    <name type="scientific">Apiospora hydei</name>
    <dbReference type="NCBI Taxonomy" id="1337664"/>
    <lineage>
        <taxon>Eukaryota</taxon>
        <taxon>Fungi</taxon>
        <taxon>Dikarya</taxon>
        <taxon>Ascomycota</taxon>
        <taxon>Pezizomycotina</taxon>
        <taxon>Sordariomycetes</taxon>
        <taxon>Xylariomycetidae</taxon>
        <taxon>Amphisphaeriales</taxon>
        <taxon>Apiosporaceae</taxon>
        <taxon>Apiospora</taxon>
    </lineage>
</organism>